<comment type="similarity">
    <text evidence="1">Belongs to the ATP-dependent AMP-binding enzyme family.</text>
</comment>
<keyword evidence="5" id="KW-1185">Reference proteome</keyword>
<protein>
    <submittedName>
        <fullName evidence="4">Putative acyl--CoA ligase YdaB</fullName>
    </submittedName>
</protein>
<dbReference type="InterPro" id="IPR045851">
    <property type="entry name" value="AMP-bd_C_sf"/>
</dbReference>
<dbReference type="InterPro" id="IPR042099">
    <property type="entry name" value="ANL_N_sf"/>
</dbReference>
<evidence type="ECO:0000256" key="2">
    <source>
        <dbReference type="ARBA" id="ARBA00022598"/>
    </source>
</evidence>
<dbReference type="GO" id="GO:0006631">
    <property type="term" value="P:fatty acid metabolic process"/>
    <property type="evidence" value="ECO:0007669"/>
    <property type="project" value="TreeGrafter"/>
</dbReference>
<accession>A0A1Q9F3Y0</accession>
<keyword evidence="2 4" id="KW-0436">Ligase</keyword>
<dbReference type="PANTHER" id="PTHR43201:SF5">
    <property type="entry name" value="MEDIUM-CHAIN ACYL-COA LIGASE ACSF2, MITOCHONDRIAL"/>
    <property type="match status" value="1"/>
</dbReference>
<sequence>MEVAAMMADDKVSIVKLMPTILKYLLSAEKTRSMRFENLKWARLDLRVLDEADEEVGEISIRGPTVFAGYDQNAEANAKAGSKFLFFGDCRNDKGQLYISGRSKDMIIVGGENVFAVEVEQVIQRIPGILRSAVSGAQLPASGQSRGGGIVGDGDDDDRYDEGGDEVGDRSEAQTTHWGRFAAEGFVVRAYGSAVVHAALMLDPHGPLVNLRDDEIEQKLCRTCADSLAAYKVHVWREEEFPMTGSGKPKKQESSVLSHRFWDVTDEDFDIPFMDLNMASMEFTRADTSVVLVINLLAGTLQGGELSPTLLFENDCLADLLKYIESREDLVLVQDKGDTEPAPDLLQLAAMEEQPENKCRFAGEVFWCLVSFNQGSFTKERK</sequence>
<dbReference type="Gene3D" id="3.40.50.12780">
    <property type="entry name" value="N-terminal domain of ligase-like"/>
    <property type="match status" value="1"/>
</dbReference>
<gene>
    <name evidence="4" type="primary">ydaB</name>
    <name evidence="4" type="ORF">AK812_SmicGene1489</name>
</gene>
<reference evidence="4 5" key="1">
    <citation type="submission" date="2016-02" db="EMBL/GenBank/DDBJ databases">
        <title>Genome analysis of coral dinoflagellate symbionts highlights evolutionary adaptations to a symbiotic lifestyle.</title>
        <authorList>
            <person name="Aranda M."/>
            <person name="Li Y."/>
            <person name="Liew Y.J."/>
            <person name="Baumgarten S."/>
            <person name="Simakov O."/>
            <person name="Wilson M."/>
            <person name="Piel J."/>
            <person name="Ashoor H."/>
            <person name="Bougouffa S."/>
            <person name="Bajic V.B."/>
            <person name="Ryu T."/>
            <person name="Ravasi T."/>
            <person name="Bayer T."/>
            <person name="Micklem G."/>
            <person name="Kim H."/>
            <person name="Bhak J."/>
            <person name="Lajeunesse T.C."/>
            <person name="Voolstra C.R."/>
        </authorList>
    </citation>
    <scope>NUCLEOTIDE SEQUENCE [LARGE SCALE GENOMIC DNA]</scope>
    <source>
        <strain evidence="4 5">CCMP2467</strain>
    </source>
</reference>
<dbReference type="SUPFAM" id="SSF56801">
    <property type="entry name" value="Acetyl-CoA synthetase-like"/>
    <property type="match status" value="1"/>
</dbReference>
<dbReference type="Proteomes" id="UP000186817">
    <property type="component" value="Unassembled WGS sequence"/>
</dbReference>
<evidence type="ECO:0000313" key="4">
    <source>
        <dbReference type="EMBL" id="OLQ14395.1"/>
    </source>
</evidence>
<name>A0A1Q9F3Y0_SYMMI</name>
<dbReference type="OrthoDB" id="16262at2759"/>
<organism evidence="4 5">
    <name type="scientific">Symbiodinium microadriaticum</name>
    <name type="common">Dinoflagellate</name>
    <name type="synonym">Zooxanthella microadriatica</name>
    <dbReference type="NCBI Taxonomy" id="2951"/>
    <lineage>
        <taxon>Eukaryota</taxon>
        <taxon>Sar</taxon>
        <taxon>Alveolata</taxon>
        <taxon>Dinophyceae</taxon>
        <taxon>Suessiales</taxon>
        <taxon>Symbiodiniaceae</taxon>
        <taxon>Symbiodinium</taxon>
    </lineage>
</organism>
<dbReference type="AlphaFoldDB" id="A0A1Q9F3Y0"/>
<dbReference type="EMBL" id="LSRX01000016">
    <property type="protein sequence ID" value="OLQ14395.1"/>
    <property type="molecule type" value="Genomic_DNA"/>
</dbReference>
<feature type="compositionally biased region" description="Acidic residues" evidence="3">
    <location>
        <begin position="153"/>
        <end position="166"/>
    </location>
</feature>
<dbReference type="PANTHER" id="PTHR43201">
    <property type="entry name" value="ACYL-COA SYNTHETASE"/>
    <property type="match status" value="1"/>
</dbReference>
<dbReference type="GO" id="GO:0031956">
    <property type="term" value="F:medium-chain fatty acid-CoA ligase activity"/>
    <property type="evidence" value="ECO:0007669"/>
    <property type="project" value="TreeGrafter"/>
</dbReference>
<evidence type="ECO:0000256" key="3">
    <source>
        <dbReference type="SAM" id="MobiDB-lite"/>
    </source>
</evidence>
<evidence type="ECO:0000313" key="5">
    <source>
        <dbReference type="Proteomes" id="UP000186817"/>
    </source>
</evidence>
<evidence type="ECO:0000256" key="1">
    <source>
        <dbReference type="ARBA" id="ARBA00006432"/>
    </source>
</evidence>
<comment type="caution">
    <text evidence="4">The sequence shown here is derived from an EMBL/GenBank/DDBJ whole genome shotgun (WGS) entry which is preliminary data.</text>
</comment>
<proteinExistence type="inferred from homology"/>
<dbReference type="Gene3D" id="3.30.300.30">
    <property type="match status" value="1"/>
</dbReference>
<feature type="region of interest" description="Disordered" evidence="3">
    <location>
        <begin position="139"/>
        <end position="173"/>
    </location>
</feature>